<evidence type="ECO:0000313" key="3">
    <source>
        <dbReference type="Proteomes" id="UP001652504"/>
    </source>
</evidence>
<feature type="compositionally biased region" description="Basic and acidic residues" evidence="1">
    <location>
        <begin position="110"/>
        <end position="131"/>
    </location>
</feature>
<accession>A0ABT3A8W7</accession>
<comment type="caution">
    <text evidence="2">The sequence shown here is derived from an EMBL/GenBank/DDBJ whole genome shotgun (WGS) entry which is preliminary data.</text>
</comment>
<dbReference type="EMBL" id="JAOWKX010000005">
    <property type="protein sequence ID" value="MCV2885111.1"/>
    <property type="molecule type" value="Genomic_DNA"/>
</dbReference>
<reference evidence="2 3" key="1">
    <citation type="submission" date="2022-10" db="EMBL/GenBank/DDBJ databases">
        <title>Aestuariibacter sp. AA17 isolated from Montipora capitata coral fragment.</title>
        <authorList>
            <person name="Emsley S.A."/>
            <person name="Pfannmuller K.M."/>
            <person name="Loughran R.M."/>
            <person name="Shlafstein M."/>
            <person name="Papke E."/>
            <person name="Saw J.H."/>
            <person name="Ushijima B."/>
            <person name="Videau P."/>
        </authorList>
    </citation>
    <scope>NUCLEOTIDE SEQUENCE [LARGE SCALE GENOMIC DNA]</scope>
    <source>
        <strain evidence="2 3">AA17</strain>
    </source>
</reference>
<dbReference type="RefSeq" id="WP_263712403.1">
    <property type="nucleotide sequence ID" value="NZ_JAOWKX010000005.1"/>
</dbReference>
<name>A0ABT3A8W7_9ALTE</name>
<feature type="region of interest" description="Disordered" evidence="1">
    <location>
        <begin position="110"/>
        <end position="174"/>
    </location>
</feature>
<proteinExistence type="predicted"/>
<evidence type="ECO:0000313" key="2">
    <source>
        <dbReference type="EMBL" id="MCV2885111.1"/>
    </source>
</evidence>
<evidence type="ECO:0008006" key="4">
    <source>
        <dbReference type="Google" id="ProtNLM"/>
    </source>
</evidence>
<protein>
    <recommendedName>
        <fullName evidence="4">Phasin family protein</fullName>
    </recommendedName>
</protein>
<dbReference type="Proteomes" id="UP001652504">
    <property type="component" value="Unassembled WGS sequence"/>
</dbReference>
<feature type="compositionally biased region" description="Low complexity" evidence="1">
    <location>
        <begin position="132"/>
        <end position="174"/>
    </location>
</feature>
<gene>
    <name evidence="2" type="ORF">OE749_10450</name>
</gene>
<keyword evidence="3" id="KW-1185">Reference proteome</keyword>
<sequence>MTTAKNGKSTSEEVLLAGVGACEEGREMAVKQFDNAVESGSALFSDLVQRGEKVEDDIVSRFFETTKIKTRVQNMRQFFGLDNARRERKIEALSDKVDKLIEAVAKLAEKKVKEQEEKEKLARQAKTEDKTSTTAKAPARTSAKSTTSTGSTSTSRSAPTKTSAKSTTSNTKSS</sequence>
<organism evidence="2 3">
    <name type="scientific">Fluctibacter corallii</name>
    <dbReference type="NCBI Taxonomy" id="2984329"/>
    <lineage>
        <taxon>Bacteria</taxon>
        <taxon>Pseudomonadati</taxon>
        <taxon>Pseudomonadota</taxon>
        <taxon>Gammaproteobacteria</taxon>
        <taxon>Alteromonadales</taxon>
        <taxon>Alteromonadaceae</taxon>
        <taxon>Fluctibacter</taxon>
    </lineage>
</organism>
<evidence type="ECO:0000256" key="1">
    <source>
        <dbReference type="SAM" id="MobiDB-lite"/>
    </source>
</evidence>